<keyword evidence="1" id="KW-1133">Transmembrane helix</keyword>
<reference evidence="2 3" key="1">
    <citation type="submission" date="2018-03" db="EMBL/GenBank/DDBJ databases">
        <title>Genomic Encyclopedia of Archaeal and Bacterial Type Strains, Phase II (KMG-II): from individual species to whole genera.</title>
        <authorList>
            <person name="Goeker M."/>
        </authorList>
    </citation>
    <scope>NUCLEOTIDE SEQUENCE [LARGE SCALE GENOMIC DNA]</scope>
    <source>
        <strain evidence="2 3">ATCC BAA-1496</strain>
    </source>
</reference>
<protein>
    <submittedName>
        <fullName evidence="2">Uncharacterized protein</fullName>
    </submittedName>
</protein>
<evidence type="ECO:0000256" key="1">
    <source>
        <dbReference type="SAM" id="Phobius"/>
    </source>
</evidence>
<keyword evidence="1" id="KW-0472">Membrane</keyword>
<dbReference type="EMBL" id="PVTI01000029">
    <property type="protein sequence ID" value="PRY52942.1"/>
    <property type="molecule type" value="Genomic_DNA"/>
</dbReference>
<accession>A0A2T0U4X5</accession>
<gene>
    <name evidence="2" type="ORF">BCF74_12913</name>
</gene>
<dbReference type="Proteomes" id="UP000237822">
    <property type="component" value="Unassembled WGS sequence"/>
</dbReference>
<comment type="caution">
    <text evidence="2">The sequence shown here is derived from an EMBL/GenBank/DDBJ whole genome shotgun (WGS) entry which is preliminary data.</text>
</comment>
<organism evidence="2 3">
    <name type="scientific">Knoellia remsis</name>
    <dbReference type="NCBI Taxonomy" id="407159"/>
    <lineage>
        <taxon>Bacteria</taxon>
        <taxon>Bacillati</taxon>
        <taxon>Actinomycetota</taxon>
        <taxon>Actinomycetes</taxon>
        <taxon>Micrococcales</taxon>
        <taxon>Intrasporangiaceae</taxon>
        <taxon>Knoellia</taxon>
    </lineage>
</organism>
<keyword evidence="1" id="KW-0812">Transmembrane</keyword>
<evidence type="ECO:0000313" key="3">
    <source>
        <dbReference type="Proteomes" id="UP000237822"/>
    </source>
</evidence>
<name>A0A2T0U4X5_9MICO</name>
<proteinExistence type="predicted"/>
<feature type="transmembrane region" description="Helical" evidence="1">
    <location>
        <begin position="6"/>
        <end position="28"/>
    </location>
</feature>
<evidence type="ECO:0000313" key="2">
    <source>
        <dbReference type="EMBL" id="PRY52942.1"/>
    </source>
</evidence>
<dbReference type="AlphaFoldDB" id="A0A2T0U4X5"/>
<keyword evidence="3" id="KW-1185">Reference proteome</keyword>
<sequence>MSGMRWQFVGWLAFIVLGLAWCISIGVLGR</sequence>